<reference evidence="2 3" key="1">
    <citation type="submission" date="2016-12" db="EMBL/GenBank/DDBJ databases">
        <title>Candidatus Reconcilibacillus cellulovorans genome.</title>
        <authorList>
            <person name="Kolinko S."/>
            <person name="Wu Y.-W."/>
            <person name="Tachea F."/>
            <person name="Denzel E."/>
            <person name="Hiras J."/>
            <person name="Baecker N."/>
            <person name="Chan L.J."/>
            <person name="Eichorst S.A."/>
            <person name="Frey D."/>
            <person name="Adams P.D."/>
            <person name="Pray T."/>
            <person name="Tanjore D."/>
            <person name="Petzold C.J."/>
            <person name="Gladden J.M."/>
            <person name="Simmons B.A."/>
            <person name="Singer S.W."/>
        </authorList>
    </citation>
    <scope>NUCLEOTIDE SEQUENCE [LARGE SCALE GENOMIC DNA]</scope>
    <source>
        <strain evidence="2">JTherm</strain>
    </source>
</reference>
<evidence type="ECO:0000313" key="3">
    <source>
        <dbReference type="Proteomes" id="UP000243688"/>
    </source>
</evidence>
<feature type="transmembrane region" description="Helical" evidence="1">
    <location>
        <begin position="36"/>
        <end position="56"/>
    </location>
</feature>
<dbReference type="AlphaFoldDB" id="A0A2A6E1X2"/>
<evidence type="ECO:0000313" key="2">
    <source>
        <dbReference type="EMBL" id="PDO11130.1"/>
    </source>
</evidence>
<keyword evidence="1" id="KW-0472">Membrane</keyword>
<comment type="caution">
    <text evidence="2">The sequence shown here is derived from an EMBL/GenBank/DDBJ whole genome shotgun (WGS) entry which is preliminary data.</text>
</comment>
<evidence type="ECO:0000256" key="1">
    <source>
        <dbReference type="SAM" id="Phobius"/>
    </source>
</evidence>
<organism evidence="2 3">
    <name type="scientific">Candidatus Reconcilbacillus cellulovorans</name>
    <dbReference type="NCBI Taxonomy" id="1906605"/>
    <lineage>
        <taxon>Bacteria</taxon>
        <taxon>Bacillati</taxon>
        <taxon>Bacillota</taxon>
        <taxon>Bacilli</taxon>
        <taxon>Bacillales</taxon>
        <taxon>Paenibacillaceae</taxon>
        <taxon>Candidatus Reconcilbacillus</taxon>
    </lineage>
</organism>
<accession>A0A2A6E1X2</accession>
<feature type="transmembrane region" description="Helical" evidence="1">
    <location>
        <begin position="6"/>
        <end position="24"/>
    </location>
</feature>
<keyword evidence="1" id="KW-1133">Transmembrane helix</keyword>
<keyword evidence="1" id="KW-0812">Transmembrane</keyword>
<dbReference type="Proteomes" id="UP000243688">
    <property type="component" value="Unassembled WGS sequence"/>
</dbReference>
<protein>
    <submittedName>
        <fullName evidence="2">Uncharacterized protein</fullName>
    </submittedName>
</protein>
<dbReference type="EMBL" id="MOXJ01000005">
    <property type="protein sequence ID" value="PDO11130.1"/>
    <property type="molecule type" value="Genomic_DNA"/>
</dbReference>
<name>A0A2A6E1X2_9BACL</name>
<gene>
    <name evidence="2" type="ORF">BLM47_03855</name>
</gene>
<sequence length="89" mass="9286">MTANGIAGWLLAFSAGALAAAALLDHRARKQAVRQGWKFVGAAAAVALSSGIAPAFDLEVPFNLFTVASVWLLGVPGLAMVWAIYAVWM</sequence>
<feature type="transmembrane region" description="Helical" evidence="1">
    <location>
        <begin position="62"/>
        <end position="88"/>
    </location>
</feature>
<proteinExistence type="predicted"/>